<evidence type="ECO:0000259" key="8">
    <source>
        <dbReference type="Pfam" id="PF07989"/>
    </source>
</evidence>
<feature type="coiled-coil region" evidence="6">
    <location>
        <begin position="972"/>
        <end position="999"/>
    </location>
</feature>
<dbReference type="GO" id="GO:0005737">
    <property type="term" value="C:cytoplasm"/>
    <property type="evidence" value="ECO:0007669"/>
    <property type="project" value="UniProtKB-ARBA"/>
</dbReference>
<dbReference type="PANTHER" id="PTHR47357:SF1">
    <property type="entry name" value="SPINDLE POLE BODY COMPONENT 110"/>
    <property type="match status" value="1"/>
</dbReference>
<feature type="non-terminal residue" evidence="10">
    <location>
        <position position="1366"/>
    </location>
</feature>
<evidence type="ECO:0000256" key="4">
    <source>
        <dbReference type="ARBA" id="ARBA00023054"/>
    </source>
</evidence>
<evidence type="ECO:0000256" key="1">
    <source>
        <dbReference type="ARBA" id="ARBA00004267"/>
    </source>
</evidence>
<dbReference type="Pfam" id="PF10495">
    <property type="entry name" value="PACT_coil_coil"/>
    <property type="match status" value="1"/>
</dbReference>
<evidence type="ECO:0000313" key="11">
    <source>
        <dbReference type="Proteomes" id="UP000258309"/>
    </source>
</evidence>
<dbReference type="PANTHER" id="PTHR47357">
    <property type="entry name" value="COP1-INTERACTIVE PROTEIN 1"/>
    <property type="match status" value="1"/>
</dbReference>
<feature type="region of interest" description="Disordered" evidence="7">
    <location>
        <begin position="142"/>
        <end position="170"/>
    </location>
</feature>
<accession>A0A3E2HH84</accession>
<reference evidence="10 11" key="1">
    <citation type="submission" date="2018-05" db="EMBL/GenBank/DDBJ databases">
        <title>Draft genome sequence of Scytalidium lignicola DSM 105466, a ubiquitous saprotrophic fungus.</title>
        <authorList>
            <person name="Buettner E."/>
            <person name="Gebauer A.M."/>
            <person name="Hofrichter M."/>
            <person name="Liers C."/>
            <person name="Kellner H."/>
        </authorList>
    </citation>
    <scope>NUCLEOTIDE SEQUENCE [LARGE SCALE GENOMIC DNA]</scope>
    <source>
        <strain evidence="10 11">DSM 105466</strain>
    </source>
</reference>
<dbReference type="InterPro" id="IPR012943">
    <property type="entry name" value="Cnn_1N"/>
</dbReference>
<sequence>MVQAGIGGLDTPRTNLGDATYLTNQLDFDISQEQSFQSPSKDNNNLVQQLKSGRQGGINLRTPRSRVLNDRRNLPAALGGGEFTPLLKSATRNNALRNGKAAVGVVQTPGGLENVPEELSPVPMGSSIYADSRNGSYMAGTPMPQIDSSSAASTPTTLLPRRKEGPGVLQDGNQLSLREQENIIDKIEKENFGLKLKIHFLEEALRKAGPGFSEAALKENTELKVDKVTLQRELHQYRKTLTSAEREVESYRQQVLEMEEKVKRKHANESAQEELHRLRQQLEEKDAELERLRNDEAKFEDFQDQLHDMQAELREKNRIIDDREDEIDSLKFKAEEHAGAIEDLEEELKKAQRHNVELEEEVQSSEELEEAKETIKDLEHDLEKLKDELEDAKEDRQEAIKEKDRAEADLEELQEEMANKSITTKGLSRQIEEKANRLQDNLEDLKEKHATLENQYADKTLELNRIQQKMNDILHDSEQRQQRLKEELQSMRKDHDTAIRERQAAEAKIDTVKTELLQRTDEKDLLQSRHDALTSESASLQRELSSSQKLVDELKLKLENERSMAAVNDRQIRDEYKSEMDRLRDEVEDLRAEIREKERLYDNDSDKWDSEQRKLESERDRAEDKAAALQRTIDKLQAAEGALSGNEEKLKQALGSEKERHEAQEATLTRRIKELNNDLDARQKMLDEARTQLSDVREELRLSQRDQKSSAEKIQGLEDEIEILQNGMEAENEEIQKDFNIAKREAESLKKQVQTLKQELAKADSAATNAREDTSIQFNWKLDDLERQLTTIRQEKQNLQDQLANVNIELHKLRTSNAEIQAERDEIKSELKALKQQEEETYRLDQERIELRTTKAKLDNEVRRLRDGHKAAMEREGALEKELQQEIERASAAEDRLNSELYDLQRRLRSSSSDRELSSARKTIQQLEDRIHQLESQIESGGGYVEANTDVSILRRDLTSARQKETEYLQRELNQKELIRSLKRKVADLERQAHDLEISRLATQSPVSSSSGSARKSETIEVRQQLATAHQTLKDLRSQFKEVEREASRKVKAATLELQTRNEEWETEKFKIERDLEEARLNKDELSAKNAVSEATVKRLRDRIDRLEKALQSERLNNTEDRTMALERRDLHEMLRETQIQAESLELVLKEREGTITAITASEAELRNQLKRVREERSLQRSRAVSANAQIEELERKMKRAKDSWNAEKKALSRGVRFPNTSLSVNDESQIQSLKKESEEQERRHAKELRGLAMQIEWLRARCRREEGLRADAAYAKRFMLLQIDLFAACNKADLQLLQQMGITPDATFHERRRSLRSVAFMVMATVRMKKGVERWVKSRKIHEKLVSSLEVMKRRSKRSSSGVNA</sequence>
<feature type="compositionally biased region" description="Basic and acidic residues" evidence="7">
    <location>
        <begin position="646"/>
        <end position="664"/>
    </location>
</feature>
<feature type="coiled-coil region" evidence="6">
    <location>
        <begin position="1026"/>
        <end position="1117"/>
    </location>
</feature>
<comment type="caution">
    <text evidence="10">The sequence shown here is derived from an EMBL/GenBank/DDBJ whole genome shotgun (WGS) entry which is preliminary data.</text>
</comment>
<dbReference type="EMBL" id="NCSJ02000053">
    <property type="protein sequence ID" value="RFU32522.1"/>
    <property type="molecule type" value="Genomic_DNA"/>
</dbReference>
<keyword evidence="3" id="KW-0597">Phosphoprotein</keyword>
<keyword evidence="2" id="KW-0963">Cytoplasm</keyword>
<dbReference type="OMA" id="FIAVYQH"/>
<dbReference type="Proteomes" id="UP000258309">
    <property type="component" value="Unassembled WGS sequence"/>
</dbReference>
<feature type="compositionally biased region" description="Low complexity" evidence="7">
    <location>
        <begin position="148"/>
        <end position="159"/>
    </location>
</feature>
<name>A0A3E2HH84_SCYLI</name>
<dbReference type="Pfam" id="PF07989">
    <property type="entry name" value="Cnn_1N"/>
    <property type="match status" value="1"/>
</dbReference>
<feature type="domain" description="Centrosomin N-terminal motif 1" evidence="8">
    <location>
        <begin position="176"/>
        <end position="249"/>
    </location>
</feature>
<evidence type="ECO:0000259" key="9">
    <source>
        <dbReference type="Pfam" id="PF10495"/>
    </source>
</evidence>
<evidence type="ECO:0000256" key="7">
    <source>
        <dbReference type="SAM" id="MobiDB-lite"/>
    </source>
</evidence>
<dbReference type="GO" id="GO:0005200">
    <property type="term" value="F:structural constituent of cytoskeleton"/>
    <property type="evidence" value="ECO:0007669"/>
    <property type="project" value="TreeGrafter"/>
</dbReference>
<protein>
    <recommendedName>
        <fullName evidence="12">Centrosomin N-terminal motif 1 domain-containing protein</fullName>
    </recommendedName>
</protein>
<organism evidence="10 11">
    <name type="scientific">Scytalidium lignicola</name>
    <name type="common">Hyphomycete</name>
    <dbReference type="NCBI Taxonomy" id="5539"/>
    <lineage>
        <taxon>Eukaryota</taxon>
        <taxon>Fungi</taxon>
        <taxon>Dikarya</taxon>
        <taxon>Ascomycota</taxon>
        <taxon>Pezizomycotina</taxon>
        <taxon>Leotiomycetes</taxon>
        <taxon>Leotiomycetes incertae sedis</taxon>
        <taxon>Scytalidium</taxon>
    </lineage>
</organism>
<feature type="region of interest" description="Disordered" evidence="7">
    <location>
        <begin position="642"/>
        <end position="665"/>
    </location>
</feature>
<gene>
    <name evidence="10" type="ORF">B7463_g3805</name>
</gene>
<feature type="region of interest" description="Disordered" evidence="7">
    <location>
        <begin position="603"/>
        <end position="625"/>
    </location>
</feature>
<comment type="subcellular location">
    <subcellularLocation>
        <location evidence="1">Cytoplasm</location>
        <location evidence="1">Cytoskeleton</location>
        <location evidence="1">Microtubule organizing center</location>
    </subcellularLocation>
</comment>
<evidence type="ECO:0000256" key="5">
    <source>
        <dbReference type="ARBA" id="ARBA00023212"/>
    </source>
</evidence>
<keyword evidence="11" id="KW-1185">Reference proteome</keyword>
<evidence type="ECO:0008006" key="12">
    <source>
        <dbReference type="Google" id="ProtNLM"/>
    </source>
</evidence>
<dbReference type="OrthoDB" id="10255000at2759"/>
<evidence type="ECO:0000256" key="2">
    <source>
        <dbReference type="ARBA" id="ARBA00022490"/>
    </source>
</evidence>
<dbReference type="InterPro" id="IPR019528">
    <property type="entry name" value="PACT_domain"/>
</dbReference>
<dbReference type="GO" id="GO:0005815">
    <property type="term" value="C:microtubule organizing center"/>
    <property type="evidence" value="ECO:0007669"/>
    <property type="project" value="UniProtKB-SubCell"/>
</dbReference>
<feature type="coiled-coil region" evidence="6">
    <location>
        <begin position="1156"/>
        <end position="1244"/>
    </location>
</feature>
<feature type="non-terminal residue" evidence="10">
    <location>
        <position position="1"/>
    </location>
</feature>
<evidence type="ECO:0000313" key="10">
    <source>
        <dbReference type="EMBL" id="RFU32522.1"/>
    </source>
</evidence>
<evidence type="ECO:0000256" key="3">
    <source>
        <dbReference type="ARBA" id="ARBA00022553"/>
    </source>
</evidence>
<keyword evidence="5" id="KW-0206">Cytoskeleton</keyword>
<feature type="domain" description="Pericentrin/AKAP-450 centrosomal targeting" evidence="9">
    <location>
        <begin position="1262"/>
        <end position="1336"/>
    </location>
</feature>
<keyword evidence="4 6" id="KW-0175">Coiled coil</keyword>
<evidence type="ECO:0000256" key="6">
    <source>
        <dbReference type="SAM" id="Coils"/>
    </source>
</evidence>
<dbReference type="STRING" id="5539.A0A3E2HH84"/>
<proteinExistence type="predicted"/>